<dbReference type="RefSeq" id="WP_219529338.1">
    <property type="nucleotide sequence ID" value="NZ_JAHKRM010000006.1"/>
</dbReference>
<reference evidence="4" key="1">
    <citation type="journal article" date="2019" name="Int. J. Syst. Evol. Microbiol.">
        <title>The Global Catalogue of Microorganisms (GCM) 10K type strain sequencing project: providing services to taxonomists for standard genome sequencing and annotation.</title>
        <authorList>
            <consortium name="The Broad Institute Genomics Platform"/>
            <consortium name="The Broad Institute Genome Sequencing Center for Infectious Disease"/>
            <person name="Wu L."/>
            <person name="Ma J."/>
        </authorList>
    </citation>
    <scope>NUCLEOTIDE SEQUENCE [LARGE SCALE GENOMIC DNA]</scope>
    <source>
        <strain evidence="4">CGMCC 1.15399</strain>
    </source>
</reference>
<dbReference type="PANTHER" id="PTHR30319">
    <property type="entry name" value="PHENYLACETIC ACID REGULATOR-RELATED TRANSCRIPTIONAL REPRESSOR"/>
    <property type="match status" value="1"/>
</dbReference>
<keyword evidence="4" id="KW-1185">Reference proteome</keyword>
<dbReference type="PIRSF" id="PIRSF020623">
    <property type="entry name" value="PaaX"/>
    <property type="match status" value="1"/>
</dbReference>
<sequence>MTRNVSSDWSLTRPSRGRSVALVPFLFGVSGRPELSGTALTRLLGDLGLTEAAARALVARMRRDGQLVSERRGGGAHYRLAGAMAAGFAQIRRGASNEPPPWTGHFHALLYQVPESERAYRDALRRAALLTGYGLLQQGVLIALTDRAAHLGDLLTPPEGVRLHRATLAMAEADAAHAAYDAWDLGALSDTYTQHAEALETAVRTAPDGLRADAAALSTFSRLLSTALVDTLRAPRLPEPLRPAGWALPRLFAAVGEVQRVYGAPAVTYVRQVLEED</sequence>
<comment type="caution">
    <text evidence="3">The sequence shown here is derived from an EMBL/GenBank/DDBJ whole genome shotgun (WGS) entry which is preliminary data.</text>
</comment>
<evidence type="ECO:0000313" key="3">
    <source>
        <dbReference type="EMBL" id="MFD1544602.1"/>
    </source>
</evidence>
<feature type="domain" description="Transcriptional repressor PaaX-like central Cas2-like" evidence="2">
    <location>
        <begin position="100"/>
        <end position="155"/>
    </location>
</feature>
<dbReference type="InterPro" id="IPR011965">
    <property type="entry name" value="PaaX_trns_reg"/>
</dbReference>
<dbReference type="InterPro" id="IPR012906">
    <property type="entry name" value="PaaX-like_N"/>
</dbReference>
<feature type="domain" description="Transcriptional repressor PaaX-like N-terminal" evidence="1">
    <location>
        <begin position="34"/>
        <end position="82"/>
    </location>
</feature>
<dbReference type="Proteomes" id="UP001597097">
    <property type="component" value="Unassembled WGS sequence"/>
</dbReference>
<dbReference type="InterPro" id="IPR048846">
    <property type="entry name" value="PaaX-like_central"/>
</dbReference>
<gene>
    <name evidence="3" type="ORF">ACFSJ0_46695</name>
</gene>
<evidence type="ECO:0000259" key="1">
    <source>
        <dbReference type="Pfam" id="PF07848"/>
    </source>
</evidence>
<evidence type="ECO:0000259" key="2">
    <source>
        <dbReference type="Pfam" id="PF20803"/>
    </source>
</evidence>
<dbReference type="Pfam" id="PF07848">
    <property type="entry name" value="PaaX"/>
    <property type="match status" value="1"/>
</dbReference>
<evidence type="ECO:0000313" key="4">
    <source>
        <dbReference type="Proteomes" id="UP001597097"/>
    </source>
</evidence>
<dbReference type="PANTHER" id="PTHR30319:SF1">
    <property type="entry name" value="TRANSCRIPTIONAL REPRESSOR PAAX"/>
    <property type="match status" value="1"/>
</dbReference>
<name>A0ABW4GPB1_9ACTN</name>
<proteinExistence type="predicted"/>
<evidence type="ECO:0008006" key="5">
    <source>
        <dbReference type="Google" id="ProtNLM"/>
    </source>
</evidence>
<accession>A0ABW4GPB1</accession>
<dbReference type="EMBL" id="JBHUCM010000044">
    <property type="protein sequence ID" value="MFD1544602.1"/>
    <property type="molecule type" value="Genomic_DNA"/>
</dbReference>
<dbReference type="Pfam" id="PF20803">
    <property type="entry name" value="PaaX_M"/>
    <property type="match status" value="1"/>
</dbReference>
<organism evidence="3 4">
    <name type="scientific">Nonomuraea guangzhouensis</name>
    <dbReference type="NCBI Taxonomy" id="1291555"/>
    <lineage>
        <taxon>Bacteria</taxon>
        <taxon>Bacillati</taxon>
        <taxon>Actinomycetota</taxon>
        <taxon>Actinomycetes</taxon>
        <taxon>Streptosporangiales</taxon>
        <taxon>Streptosporangiaceae</taxon>
        <taxon>Nonomuraea</taxon>
    </lineage>
</organism>
<protein>
    <recommendedName>
        <fullName evidence="5">PaaX family transcriptional regulator</fullName>
    </recommendedName>
</protein>